<dbReference type="HAMAP" id="MF_00050">
    <property type="entry name" value="EF_Ts"/>
    <property type="match status" value="1"/>
</dbReference>
<dbReference type="Proteomes" id="UP000030693">
    <property type="component" value="Unassembled WGS sequence"/>
</dbReference>
<dbReference type="STRING" id="691883.A0A058ZBK4"/>
<dbReference type="GO" id="GO:0005739">
    <property type="term" value="C:mitochondrion"/>
    <property type="evidence" value="ECO:0007669"/>
    <property type="project" value="UniProtKB-SubCell"/>
</dbReference>
<dbReference type="InterPro" id="IPR009060">
    <property type="entry name" value="UBA-like_sf"/>
</dbReference>
<evidence type="ECO:0000256" key="2">
    <source>
        <dbReference type="ARBA" id="ARBA00022768"/>
    </source>
</evidence>
<dbReference type="InterPro" id="IPR014039">
    <property type="entry name" value="Transl_elong_EFTs/EF1B_dimer"/>
</dbReference>
<keyword evidence="4" id="KW-0496">Mitochondrion</keyword>
<dbReference type="SUPFAM" id="SSF46934">
    <property type="entry name" value="UBA-like"/>
    <property type="match status" value="1"/>
</dbReference>
<proteinExistence type="inferred from homology"/>
<dbReference type="SUPFAM" id="SSF54713">
    <property type="entry name" value="Elongation factor Ts (EF-Ts), dimerisation domain"/>
    <property type="match status" value="1"/>
</dbReference>
<name>A0A058ZBK4_FONAL</name>
<dbReference type="RefSeq" id="XP_009495323.1">
    <property type="nucleotide sequence ID" value="XM_009497048.1"/>
</dbReference>
<dbReference type="GeneID" id="20527883"/>
<dbReference type="OMA" id="QGWISQC"/>
<dbReference type="CDD" id="cd14275">
    <property type="entry name" value="UBA_EF-Ts"/>
    <property type="match status" value="1"/>
</dbReference>
<dbReference type="PANTHER" id="PTHR11741:SF0">
    <property type="entry name" value="ELONGATION FACTOR TS, MITOCHONDRIAL"/>
    <property type="match status" value="1"/>
</dbReference>
<dbReference type="AlphaFoldDB" id="A0A058ZBK4"/>
<evidence type="ECO:0000313" key="6">
    <source>
        <dbReference type="EMBL" id="KCV70807.1"/>
    </source>
</evidence>
<keyword evidence="7" id="KW-1185">Reference proteome</keyword>
<organism evidence="6">
    <name type="scientific">Fonticula alba</name>
    <name type="common">Slime mold</name>
    <dbReference type="NCBI Taxonomy" id="691883"/>
    <lineage>
        <taxon>Eukaryota</taxon>
        <taxon>Rotosphaerida</taxon>
        <taxon>Fonticulaceae</taxon>
        <taxon>Fonticula</taxon>
    </lineage>
</organism>
<accession>A0A058ZBK4</accession>
<dbReference type="Gene3D" id="1.10.8.10">
    <property type="entry name" value="DNA helicase RuvA subunit, C-terminal domain"/>
    <property type="match status" value="1"/>
</dbReference>
<dbReference type="EMBL" id="KB932204">
    <property type="protein sequence ID" value="KCV70807.1"/>
    <property type="molecule type" value="Genomic_DNA"/>
</dbReference>
<evidence type="ECO:0000256" key="4">
    <source>
        <dbReference type="HAMAP-Rule" id="MF_03135"/>
    </source>
</evidence>
<dbReference type="Gene3D" id="3.30.479.20">
    <property type="entry name" value="Elongation factor Ts, dimerisation domain"/>
    <property type="match status" value="2"/>
</dbReference>
<comment type="function">
    <text evidence="4">Associates with the EF-Tu.GDP complex and induces the exchange of GDP to GTP. It remains bound to the aminoacyl-tRNA.EF-Tu.GTP complex up to the GTP hydrolysis stage on the ribosome.</text>
</comment>
<keyword evidence="3 4" id="KW-0648">Protein biosynthesis</keyword>
<evidence type="ECO:0000256" key="3">
    <source>
        <dbReference type="ARBA" id="ARBA00022917"/>
    </source>
</evidence>
<dbReference type="InterPro" id="IPR036402">
    <property type="entry name" value="EF-Ts_dimer_sf"/>
</dbReference>
<reference evidence="6" key="1">
    <citation type="submission" date="2013-04" db="EMBL/GenBank/DDBJ databases">
        <title>The Genome Sequence of Fonticula alba ATCC 38817.</title>
        <authorList>
            <consortium name="The Broad Institute Genomics Platform"/>
            <person name="Russ C."/>
            <person name="Cuomo C."/>
            <person name="Burger G."/>
            <person name="Gray M.W."/>
            <person name="Holland P.W.H."/>
            <person name="King N."/>
            <person name="Lang F.B.F."/>
            <person name="Roger A.J."/>
            <person name="Ruiz-Trillo I."/>
            <person name="Brown M."/>
            <person name="Walker B."/>
            <person name="Young S."/>
            <person name="Zeng Q."/>
            <person name="Gargeya S."/>
            <person name="Fitzgerald M."/>
            <person name="Haas B."/>
            <person name="Abouelleil A."/>
            <person name="Allen A.W."/>
            <person name="Alvarado L."/>
            <person name="Arachchi H.M."/>
            <person name="Berlin A.M."/>
            <person name="Chapman S.B."/>
            <person name="Gainer-Dewar J."/>
            <person name="Goldberg J."/>
            <person name="Griggs A."/>
            <person name="Gujja S."/>
            <person name="Hansen M."/>
            <person name="Howarth C."/>
            <person name="Imamovic A."/>
            <person name="Ireland A."/>
            <person name="Larimer J."/>
            <person name="McCowan C."/>
            <person name="Murphy C."/>
            <person name="Pearson M."/>
            <person name="Poon T.W."/>
            <person name="Priest M."/>
            <person name="Roberts A."/>
            <person name="Saif S."/>
            <person name="Shea T."/>
            <person name="Sisk P."/>
            <person name="Sykes S."/>
            <person name="Wortman J."/>
            <person name="Nusbaum C."/>
            <person name="Birren B."/>
        </authorList>
    </citation>
    <scope>NUCLEOTIDE SEQUENCE [LARGE SCALE GENOMIC DNA]</scope>
    <source>
        <strain evidence="6">ATCC 38817</strain>
    </source>
</reference>
<comment type="similarity">
    <text evidence="1 4">Belongs to the EF-Ts family.</text>
</comment>
<dbReference type="InterPro" id="IPR001816">
    <property type="entry name" value="Transl_elong_EFTs/EF1B"/>
</dbReference>
<protein>
    <recommendedName>
        <fullName evidence="4">Elongation factor Ts, mitochondrial</fullName>
        <shortName evidence="4">EF-Ts</shortName>
        <shortName evidence="4">EF-TsMt</shortName>
    </recommendedName>
</protein>
<dbReference type="Pfam" id="PF00889">
    <property type="entry name" value="EF_TS"/>
    <property type="match status" value="1"/>
</dbReference>
<gene>
    <name evidence="6" type="ORF">H696_03158</name>
</gene>
<dbReference type="eggNOG" id="KOG1071">
    <property type="taxonomic scope" value="Eukaryota"/>
</dbReference>
<sequence>MLSVVSSASRTSLFGGARVSAVSLARAHFTTGNVVASSDAAPGDEVKPDMKLLSRLRKETELSIKHVRTALIKTNNDYDLALEELRKLGASVAAKVSGRSMGEGLVFSFVKASDASSSLMMEMSCETDFVAYSQLMQKTSTSVGERLRAIYEASPSVTAGALRSATPSEELTTDPEVSASMHELVGKLSENIALQRAVLLKAPRGGLVGSYTHLRTAEDIGGRLSASVVFAPAAPVEEDFTPSEELKDFANKVAQHVVGSTGPGAVGVTVADLLEQPFLFDPSTTVANLIKKHAQSTPGGLELAGFERFDVGVGPAFALASGESSTEASN</sequence>
<dbReference type="OrthoDB" id="277235at2759"/>
<dbReference type="GO" id="GO:0070125">
    <property type="term" value="P:mitochondrial translational elongation"/>
    <property type="evidence" value="ECO:0007669"/>
    <property type="project" value="TreeGrafter"/>
</dbReference>
<comment type="subcellular location">
    <subcellularLocation>
        <location evidence="4">Mitochondrion</location>
    </subcellularLocation>
</comment>
<dbReference type="PANTHER" id="PTHR11741">
    <property type="entry name" value="ELONGATION FACTOR TS"/>
    <property type="match status" value="1"/>
</dbReference>
<evidence type="ECO:0000259" key="5">
    <source>
        <dbReference type="Pfam" id="PF00889"/>
    </source>
</evidence>
<keyword evidence="2 4" id="KW-0251">Elongation factor</keyword>
<dbReference type="GO" id="GO:0003746">
    <property type="term" value="F:translation elongation factor activity"/>
    <property type="evidence" value="ECO:0007669"/>
    <property type="project" value="UniProtKB-UniRule"/>
</dbReference>
<evidence type="ECO:0000256" key="1">
    <source>
        <dbReference type="ARBA" id="ARBA00005532"/>
    </source>
</evidence>
<evidence type="ECO:0000313" key="7">
    <source>
        <dbReference type="Proteomes" id="UP000030693"/>
    </source>
</evidence>
<feature type="domain" description="Translation elongation factor EFTs/EF1B dimerisation" evidence="5">
    <location>
        <begin position="119"/>
        <end position="259"/>
    </location>
</feature>